<sequence>MALTHPRPERGPHPRRTSTPRSDRYQCPRCERWIGEHFKTGTLAGHQAPDGDPYTLCNGSWHPLKGLPGTNTPTGLPALYTAPYTQPPLFT</sequence>
<accession>A0ABV8TCK6</accession>
<feature type="compositionally biased region" description="Basic and acidic residues" evidence="1">
    <location>
        <begin position="1"/>
        <end position="12"/>
    </location>
</feature>
<reference evidence="3" key="1">
    <citation type="journal article" date="2019" name="Int. J. Syst. Evol. Microbiol.">
        <title>The Global Catalogue of Microorganisms (GCM) 10K type strain sequencing project: providing services to taxonomists for standard genome sequencing and annotation.</title>
        <authorList>
            <consortium name="The Broad Institute Genomics Platform"/>
            <consortium name="The Broad Institute Genome Sequencing Center for Infectious Disease"/>
            <person name="Wu L."/>
            <person name="Ma J."/>
        </authorList>
    </citation>
    <scope>NUCLEOTIDE SEQUENCE [LARGE SCALE GENOMIC DNA]</scope>
    <source>
        <strain evidence="3">PCU 347</strain>
    </source>
</reference>
<feature type="region of interest" description="Disordered" evidence="1">
    <location>
        <begin position="1"/>
        <end position="24"/>
    </location>
</feature>
<protein>
    <submittedName>
        <fullName evidence="2">Uncharacterized protein</fullName>
    </submittedName>
</protein>
<evidence type="ECO:0000313" key="2">
    <source>
        <dbReference type="EMBL" id="MFC4328332.1"/>
    </source>
</evidence>
<proteinExistence type="predicted"/>
<evidence type="ECO:0000313" key="3">
    <source>
        <dbReference type="Proteomes" id="UP001595824"/>
    </source>
</evidence>
<dbReference type="Proteomes" id="UP001595824">
    <property type="component" value="Unassembled WGS sequence"/>
</dbReference>
<keyword evidence="3" id="KW-1185">Reference proteome</keyword>
<name>A0ABV8TCK6_9ACTN</name>
<comment type="caution">
    <text evidence="2">The sequence shown here is derived from an EMBL/GenBank/DDBJ whole genome shotgun (WGS) entry which is preliminary data.</text>
</comment>
<evidence type="ECO:0000256" key="1">
    <source>
        <dbReference type="SAM" id="MobiDB-lite"/>
    </source>
</evidence>
<dbReference type="RefSeq" id="WP_381738511.1">
    <property type="nucleotide sequence ID" value="NZ_JBHSDP010000011.1"/>
</dbReference>
<gene>
    <name evidence="2" type="ORF">ACFPC0_10890</name>
</gene>
<dbReference type="EMBL" id="JBHSDP010000011">
    <property type="protein sequence ID" value="MFC4328332.1"/>
    <property type="molecule type" value="Genomic_DNA"/>
</dbReference>
<organism evidence="2 3">
    <name type="scientific">Streptomyces andamanensis</name>
    <dbReference type="NCBI Taxonomy" id="1565035"/>
    <lineage>
        <taxon>Bacteria</taxon>
        <taxon>Bacillati</taxon>
        <taxon>Actinomycetota</taxon>
        <taxon>Actinomycetes</taxon>
        <taxon>Kitasatosporales</taxon>
        <taxon>Streptomycetaceae</taxon>
        <taxon>Streptomyces</taxon>
    </lineage>
</organism>